<dbReference type="VEuPathDB" id="VectorBase:GPAI022223"/>
<dbReference type="Pfam" id="PF02174">
    <property type="entry name" value="IRS"/>
    <property type="match status" value="1"/>
</dbReference>
<accession>A0A1A9ZQW0</accession>
<keyword evidence="6" id="KW-0221">Differentiation</keyword>
<dbReference type="PANTHER" id="PTHR10614">
    <property type="entry name" value="INSULIN RECEPTOR SUBSTRATE"/>
    <property type="match status" value="1"/>
</dbReference>
<dbReference type="GO" id="GO:0008286">
    <property type="term" value="P:insulin receptor signaling pathway"/>
    <property type="evidence" value="ECO:0007669"/>
    <property type="project" value="InterPro"/>
</dbReference>
<dbReference type="Proteomes" id="UP000092445">
    <property type="component" value="Unassembled WGS sequence"/>
</dbReference>
<feature type="region of interest" description="Disordered" evidence="10">
    <location>
        <begin position="270"/>
        <end position="298"/>
    </location>
</feature>
<dbReference type="Gene3D" id="2.30.29.30">
    <property type="entry name" value="Pleckstrin-homology domain (PH domain)/Phosphotyrosine-binding domain (PTB)"/>
    <property type="match status" value="2"/>
</dbReference>
<reference evidence="14" key="1">
    <citation type="submission" date="2014-03" db="EMBL/GenBank/DDBJ databases">
        <authorList>
            <person name="Aksoy S."/>
            <person name="Warren W."/>
            <person name="Wilson R.K."/>
        </authorList>
    </citation>
    <scope>NUCLEOTIDE SEQUENCE [LARGE SCALE GENOMIC DNA]</scope>
    <source>
        <strain evidence="14">IAEA</strain>
    </source>
</reference>
<dbReference type="STRING" id="7398.A0A1A9ZQW0"/>
<dbReference type="GO" id="GO:0005829">
    <property type="term" value="C:cytosol"/>
    <property type="evidence" value="ECO:0007669"/>
    <property type="project" value="TreeGrafter"/>
</dbReference>
<dbReference type="GO" id="GO:0043548">
    <property type="term" value="F:phosphatidylinositol 3-kinase binding"/>
    <property type="evidence" value="ECO:0007669"/>
    <property type="project" value="TreeGrafter"/>
</dbReference>
<dbReference type="PROSITE" id="PS50003">
    <property type="entry name" value="PH_DOMAIN"/>
    <property type="match status" value="1"/>
</dbReference>
<dbReference type="AlphaFoldDB" id="A0A1A9ZQW0"/>
<dbReference type="CDD" id="cd01257">
    <property type="entry name" value="PH_IRS"/>
    <property type="match status" value="1"/>
</dbReference>
<dbReference type="InterPro" id="IPR011993">
    <property type="entry name" value="PH-like_dom_sf"/>
</dbReference>
<dbReference type="GO" id="GO:0005158">
    <property type="term" value="F:insulin receptor binding"/>
    <property type="evidence" value="ECO:0007669"/>
    <property type="project" value="InterPro"/>
</dbReference>
<evidence type="ECO:0000313" key="13">
    <source>
        <dbReference type="EnsemblMetazoa" id="GPAI022223-PA"/>
    </source>
</evidence>
<evidence type="ECO:0000256" key="7">
    <source>
        <dbReference type="ARBA" id="ARBA00022943"/>
    </source>
</evidence>
<evidence type="ECO:0000259" key="12">
    <source>
        <dbReference type="PROSITE" id="PS51064"/>
    </source>
</evidence>
<keyword evidence="7" id="KW-0896">Oogenesis</keyword>
<dbReference type="SMART" id="SM00233">
    <property type="entry name" value="PH"/>
    <property type="match status" value="1"/>
</dbReference>
<dbReference type="GO" id="GO:0048477">
    <property type="term" value="P:oogenesis"/>
    <property type="evidence" value="ECO:0007669"/>
    <property type="project" value="UniProtKB-KW"/>
</dbReference>
<dbReference type="PROSITE" id="PS51064">
    <property type="entry name" value="IRS_PTB"/>
    <property type="match status" value="1"/>
</dbReference>
<feature type="domain" description="PH" evidence="11">
    <location>
        <begin position="52"/>
        <end position="153"/>
    </location>
</feature>
<feature type="compositionally biased region" description="Basic and acidic residues" evidence="10">
    <location>
        <begin position="892"/>
        <end position="901"/>
    </location>
</feature>
<organism evidence="13 14">
    <name type="scientific">Glossina pallidipes</name>
    <name type="common">Tsetse fly</name>
    <dbReference type="NCBI Taxonomy" id="7398"/>
    <lineage>
        <taxon>Eukaryota</taxon>
        <taxon>Metazoa</taxon>
        <taxon>Ecdysozoa</taxon>
        <taxon>Arthropoda</taxon>
        <taxon>Hexapoda</taxon>
        <taxon>Insecta</taxon>
        <taxon>Pterygota</taxon>
        <taxon>Neoptera</taxon>
        <taxon>Endopterygota</taxon>
        <taxon>Diptera</taxon>
        <taxon>Brachycera</taxon>
        <taxon>Muscomorpha</taxon>
        <taxon>Hippoboscoidea</taxon>
        <taxon>Glossinidae</taxon>
        <taxon>Glossina</taxon>
    </lineage>
</organism>
<dbReference type="FunFam" id="2.30.29.30:FF:000457">
    <property type="entry name" value="Insulin receptor substrate 1"/>
    <property type="match status" value="1"/>
</dbReference>
<evidence type="ECO:0000256" key="6">
    <source>
        <dbReference type="ARBA" id="ARBA00022782"/>
    </source>
</evidence>
<dbReference type="EnsemblMetazoa" id="GPAI022223-RA">
    <property type="protein sequence ID" value="GPAI022223-PA"/>
    <property type="gene ID" value="GPAI022223"/>
</dbReference>
<evidence type="ECO:0000256" key="10">
    <source>
        <dbReference type="SAM" id="MobiDB-lite"/>
    </source>
</evidence>
<dbReference type="CDD" id="cd01204">
    <property type="entry name" value="PTB_IRS"/>
    <property type="match status" value="1"/>
</dbReference>
<proteinExistence type="predicted"/>
<keyword evidence="5" id="KW-0677">Repeat</keyword>
<evidence type="ECO:0000256" key="1">
    <source>
        <dbReference type="ARBA" id="ARBA00011440"/>
    </source>
</evidence>
<evidence type="ECO:0000256" key="9">
    <source>
        <dbReference type="ARBA" id="ARBA00046145"/>
    </source>
</evidence>
<dbReference type="InterPro" id="IPR002404">
    <property type="entry name" value="IRS_PTB"/>
</dbReference>
<dbReference type="InterPro" id="IPR039011">
    <property type="entry name" value="IRS"/>
</dbReference>
<comment type="subunit">
    <text evidence="1">Bindings to phosphatidylinositol 3-kinase and SHP2.</text>
</comment>
<dbReference type="PRINTS" id="PR00628">
    <property type="entry name" value="INSULINRSI"/>
</dbReference>
<keyword evidence="3" id="KW-0597">Phosphoprotein</keyword>
<evidence type="ECO:0000256" key="8">
    <source>
        <dbReference type="ARBA" id="ARBA00033282"/>
    </source>
</evidence>
<evidence type="ECO:0000256" key="4">
    <source>
        <dbReference type="ARBA" id="ARBA00022604"/>
    </source>
</evidence>
<comment type="function">
    <text evidence="9">Activates phosphatidylinositol 3-kinase when bound to the regulatory p85 subunit. May mediate the control of various cellular processes by insulin-like peptides. When phosphorylated by the insulin receptor binds specifically to various cellular proteins containing SH2 domains. Involved in control of cell proliferation, cell size, and body and organ growth throughout development. Also has a role in a signaling pathway controlling the physiological response required to endure periods of low nutrient conditions. Insulin/insulin-like growth factor (IGF) signaling pathway has a role in regulating aging and is necessary in the ovary for vitellogenic maturation.</text>
</comment>
<dbReference type="InterPro" id="IPR001849">
    <property type="entry name" value="PH_domain"/>
</dbReference>
<feature type="region of interest" description="Disordered" evidence="10">
    <location>
        <begin position="763"/>
        <end position="782"/>
    </location>
</feature>
<keyword evidence="4" id="KW-0341">Growth regulation</keyword>
<feature type="domain" description="IRS-type PTB" evidence="12">
    <location>
        <begin position="164"/>
        <end position="276"/>
    </location>
</feature>
<dbReference type="SMART" id="SM01244">
    <property type="entry name" value="IRS"/>
    <property type="match status" value="1"/>
</dbReference>
<feature type="region of interest" description="Disordered" evidence="10">
    <location>
        <begin position="888"/>
        <end position="907"/>
    </location>
</feature>
<name>A0A1A9ZQW0_GLOPL</name>
<dbReference type="SUPFAM" id="SSF50729">
    <property type="entry name" value="PH domain-like"/>
    <property type="match status" value="2"/>
</dbReference>
<dbReference type="SMART" id="SM00310">
    <property type="entry name" value="PTBI"/>
    <property type="match status" value="1"/>
</dbReference>
<dbReference type="Pfam" id="PF00169">
    <property type="entry name" value="PH"/>
    <property type="match status" value="1"/>
</dbReference>
<evidence type="ECO:0000256" key="5">
    <source>
        <dbReference type="ARBA" id="ARBA00022737"/>
    </source>
</evidence>
<evidence type="ECO:0000259" key="11">
    <source>
        <dbReference type="PROSITE" id="PS50003"/>
    </source>
</evidence>
<evidence type="ECO:0000313" key="14">
    <source>
        <dbReference type="Proteomes" id="UP000092445"/>
    </source>
</evidence>
<keyword evidence="14" id="KW-1185">Reference proteome</keyword>
<reference evidence="13" key="2">
    <citation type="submission" date="2020-05" db="UniProtKB">
        <authorList>
            <consortium name="EnsemblMetazoa"/>
        </authorList>
    </citation>
    <scope>IDENTIFICATION</scope>
    <source>
        <strain evidence="13">IAEA</strain>
    </source>
</reference>
<evidence type="ECO:0000256" key="2">
    <source>
        <dbReference type="ARBA" id="ARBA00015710"/>
    </source>
</evidence>
<dbReference type="GO" id="GO:0005886">
    <property type="term" value="C:plasma membrane"/>
    <property type="evidence" value="ECO:0007669"/>
    <property type="project" value="TreeGrafter"/>
</dbReference>
<protein>
    <recommendedName>
        <fullName evidence="2">Insulin receptor substrate 1</fullName>
    </recommendedName>
    <alternativeName>
        <fullName evidence="8">Protein chico</fullName>
    </alternativeName>
</protein>
<sequence>MKIFITNGNNMCNKININNLSVLIETTRLSKLYNLMIFGRIIMSKQCIDENGLLLCGYHKKLKTMRKKFFVLYKDTLHNVARLEYYDNEKKFRSSFNAKRVIKLKSCFNINRRLDTKYDFVIALSTKEGGFGIVIETEEEMNKWLNTLLSLQRKYANELDFPQFDYVWQVIIQRKGIAEQKGLFGNYHVCLTNKSITFIKITSDKNAINDQRLSKVDVLLTTIRRCGDSQCYFYMEIGRQSPIGPGEFWMETEDPLIAQNMHRMILSKMTSSNDEQIEPMRKRSSSATEASKPINDKKIVQSLTSATSTLPNAATFVRERCDSLPSRNRSSSECNNQNFRNAATLSSYRSNTIQRISNSPPIVCSESEESSISIDESDDAITFLPFRLSTRASDGVILEESVDEPSYSDININTSCPVSNDLLNHGNLLGEGEKYITMAPTNFFKEKDGSQDSFANNGFRNEIKHHHKEFSECLFDMAKESFLDTELQATRPVRAYSVGNKNQHIQIFKEKANESNTGRVRAFSVGSRAKIPRCDIQRIHPKLASNNNNIHYTVDNISSKKSISAPLLFNKYQTSSAERMSDLMEIDFSKPASRKYMHTKLPSKDMKNNCEMKNTDQNGEEALKNSLDSLVIKCVLQTDNGYLEMKPISIKSAIKNDFPRTTIQYPNSNNQNNEHIGNKPSNNIETRLNVANDKSADQNVEKAFIANVDKESEDSHESQAKLFIMNSYITTPNSSEHENYKQTNDSSILPITCEGNQLEISPREKSLPEQSQLNDKLPHSKSDSFESQVETAPHKFHIIESNSLNSALNINHEHLIKSDGVDYLNELPLTKSSSIATKKNEIDSKVLSSPSGLYYASLDLPACSRDYSPKVNFIGALSDTHSQNSKSSYAKIDFDHHDPLSHSKKSS</sequence>
<dbReference type="PANTHER" id="PTHR10614:SF13">
    <property type="entry name" value="INSULIN RECEPTOR SUBSTRATE 1"/>
    <property type="match status" value="1"/>
</dbReference>
<evidence type="ECO:0000256" key="3">
    <source>
        <dbReference type="ARBA" id="ARBA00022553"/>
    </source>
</evidence>